<accession>A0A2K3QEU4</accession>
<feature type="non-terminal residue" evidence="2">
    <location>
        <position position="1"/>
    </location>
</feature>
<keyword evidence="3" id="KW-1185">Reference proteome</keyword>
<gene>
    <name evidence="2" type="ORF">TCAP_04007</name>
</gene>
<sequence length="79" mass="8522">GSDAAGPAGGYHFHSQTPTSIRTASLPTYLGEWTKNGFEEAMFLGAQVAARIAFCLHSNMDAQGVEAQRLMSLSRVDYK</sequence>
<protein>
    <submittedName>
        <fullName evidence="2">Uncharacterized protein</fullName>
    </submittedName>
</protein>
<dbReference type="EMBL" id="NRSZ01000616">
    <property type="protein sequence ID" value="PNY26064.1"/>
    <property type="molecule type" value="Genomic_DNA"/>
</dbReference>
<dbReference type="AlphaFoldDB" id="A0A2K3QEU4"/>
<reference evidence="2 3" key="1">
    <citation type="submission" date="2017-08" db="EMBL/GenBank/DDBJ databases">
        <title>Harnessing the power of phylogenomics to disentangle the directionality and signatures of interkingdom host jumping in the parasitic fungal genus Tolypocladium.</title>
        <authorList>
            <person name="Quandt C.A."/>
            <person name="Patterson W."/>
            <person name="Spatafora J.W."/>
        </authorList>
    </citation>
    <scope>NUCLEOTIDE SEQUENCE [LARGE SCALE GENOMIC DNA]</scope>
    <source>
        <strain evidence="2 3">CBS 113982</strain>
    </source>
</reference>
<dbReference type="Proteomes" id="UP000236621">
    <property type="component" value="Unassembled WGS sequence"/>
</dbReference>
<organism evidence="2 3">
    <name type="scientific">Tolypocladium capitatum</name>
    <dbReference type="NCBI Taxonomy" id="45235"/>
    <lineage>
        <taxon>Eukaryota</taxon>
        <taxon>Fungi</taxon>
        <taxon>Dikarya</taxon>
        <taxon>Ascomycota</taxon>
        <taxon>Pezizomycotina</taxon>
        <taxon>Sordariomycetes</taxon>
        <taxon>Hypocreomycetidae</taxon>
        <taxon>Hypocreales</taxon>
        <taxon>Ophiocordycipitaceae</taxon>
        <taxon>Tolypocladium</taxon>
    </lineage>
</organism>
<evidence type="ECO:0000313" key="2">
    <source>
        <dbReference type="EMBL" id="PNY26064.1"/>
    </source>
</evidence>
<dbReference type="STRING" id="45235.A0A2K3QEU4"/>
<comment type="caution">
    <text evidence="2">The sequence shown here is derived from an EMBL/GenBank/DDBJ whole genome shotgun (WGS) entry which is preliminary data.</text>
</comment>
<proteinExistence type="predicted"/>
<dbReference type="OrthoDB" id="74201at2759"/>
<feature type="region of interest" description="Disordered" evidence="1">
    <location>
        <begin position="1"/>
        <end position="20"/>
    </location>
</feature>
<dbReference type="Gene3D" id="3.30.420.40">
    <property type="match status" value="1"/>
</dbReference>
<name>A0A2K3QEU4_9HYPO</name>
<evidence type="ECO:0000313" key="3">
    <source>
        <dbReference type="Proteomes" id="UP000236621"/>
    </source>
</evidence>
<evidence type="ECO:0000256" key="1">
    <source>
        <dbReference type="SAM" id="MobiDB-lite"/>
    </source>
</evidence>